<dbReference type="AlphaFoldDB" id="U6GDC6"/>
<proteinExistence type="inferred from homology"/>
<dbReference type="GO" id="GO:0046933">
    <property type="term" value="F:proton-transporting ATP synthase activity, rotational mechanism"/>
    <property type="evidence" value="ECO:0007669"/>
    <property type="project" value="InterPro"/>
</dbReference>
<protein>
    <submittedName>
        <fullName evidence="9">ATP synthase gama chain, putative</fullName>
    </submittedName>
</protein>
<keyword evidence="7" id="KW-0139">CF(1)</keyword>
<keyword evidence="3" id="KW-0813">Transport</keyword>
<evidence type="ECO:0000256" key="6">
    <source>
        <dbReference type="ARBA" id="ARBA00023136"/>
    </source>
</evidence>
<dbReference type="GeneID" id="25271115"/>
<comment type="subcellular location">
    <subcellularLocation>
        <location evidence="1">Membrane</location>
        <topology evidence="1">Peripheral membrane protein</topology>
    </subcellularLocation>
</comment>
<evidence type="ECO:0000256" key="5">
    <source>
        <dbReference type="ARBA" id="ARBA00023065"/>
    </source>
</evidence>
<evidence type="ECO:0000256" key="4">
    <source>
        <dbReference type="ARBA" id="ARBA00022781"/>
    </source>
</evidence>
<accession>U6GDC6</accession>
<dbReference type="PANTHER" id="PTHR11693:SF22">
    <property type="entry name" value="ATP SYNTHASE SUBUNIT GAMMA, MITOCHONDRIAL"/>
    <property type="match status" value="1"/>
</dbReference>
<keyword evidence="4" id="KW-0375">Hydrogen ion transport</keyword>
<dbReference type="InterPro" id="IPR000131">
    <property type="entry name" value="ATP_synth_F1_gsu"/>
</dbReference>
<evidence type="ECO:0000256" key="8">
    <source>
        <dbReference type="ARBA" id="ARBA00023310"/>
    </source>
</evidence>
<sequence>MVAASKLRSDQRRLENGMPFALPMQRVVSRITIPEPKTDLTMLVLSSDKGLCGGIHSSVSRCTRAAVAEAEASGRVVSRITIPEPKTDLTMLVLSSDKGLCGGIHSSVSRCTRAAVAEAEASGEKPSSLCVVYNKFVSAVSYKTVVQPLLAAGGISSLLPQQLSLFEFEPELKDVWADFYAFYLACTVYGALLDSIAAEQEKPSSLCVVYNKFVSAVSYKTVVQPLLAAGGISSLLPQQLSLFEFEPELKDVWADFYAFYLACTVYGALLDSIAAEQVRKETAIY</sequence>
<dbReference type="InterPro" id="IPR035968">
    <property type="entry name" value="ATP_synth_F1_ATPase_gsu"/>
</dbReference>
<keyword evidence="6" id="KW-0472">Membrane</keyword>
<reference evidence="9" key="2">
    <citation type="submission" date="2013-10" db="EMBL/GenBank/DDBJ databases">
        <authorList>
            <person name="Aslett M."/>
        </authorList>
    </citation>
    <scope>NUCLEOTIDE SEQUENCE</scope>
    <source>
        <strain evidence="9">Houghton</strain>
    </source>
</reference>
<dbReference type="EMBL" id="HG670822">
    <property type="protein sequence ID" value="CDI78150.1"/>
    <property type="molecule type" value="Genomic_DNA"/>
</dbReference>
<keyword evidence="5" id="KW-0406">Ion transport</keyword>
<keyword evidence="10" id="KW-1185">Reference proteome</keyword>
<comment type="similarity">
    <text evidence="2">Belongs to the ATPase gamma chain family.</text>
</comment>
<dbReference type="Proteomes" id="UP000018050">
    <property type="component" value="Unassembled WGS sequence"/>
</dbReference>
<dbReference type="SUPFAM" id="SSF52943">
    <property type="entry name" value="ATP synthase (F1-ATPase), gamma subunit"/>
    <property type="match status" value="3"/>
</dbReference>
<gene>
    <name evidence="9" type="ORF">EAH_00030450</name>
</gene>
<dbReference type="OMA" id="ACTVYGA"/>
<evidence type="ECO:0000256" key="1">
    <source>
        <dbReference type="ARBA" id="ARBA00004170"/>
    </source>
</evidence>
<dbReference type="PRINTS" id="PR00126">
    <property type="entry name" value="ATPASEGAMMA"/>
</dbReference>
<dbReference type="Gene3D" id="3.40.1380.10">
    <property type="match status" value="4"/>
</dbReference>
<name>U6GDC6_EIMAC</name>
<dbReference type="PANTHER" id="PTHR11693">
    <property type="entry name" value="ATP SYNTHASE GAMMA CHAIN"/>
    <property type="match status" value="1"/>
</dbReference>
<evidence type="ECO:0000313" key="9">
    <source>
        <dbReference type="EMBL" id="CDI78150.1"/>
    </source>
</evidence>
<organism evidence="9 10">
    <name type="scientific">Eimeria acervulina</name>
    <name type="common">Coccidian parasite</name>
    <dbReference type="NCBI Taxonomy" id="5801"/>
    <lineage>
        <taxon>Eukaryota</taxon>
        <taxon>Sar</taxon>
        <taxon>Alveolata</taxon>
        <taxon>Apicomplexa</taxon>
        <taxon>Conoidasida</taxon>
        <taxon>Coccidia</taxon>
        <taxon>Eucoccidiorida</taxon>
        <taxon>Eimeriorina</taxon>
        <taxon>Eimeriidae</taxon>
        <taxon>Eimeria</taxon>
    </lineage>
</organism>
<dbReference type="VEuPathDB" id="ToxoDB:EAH_00030450"/>
<evidence type="ECO:0000256" key="3">
    <source>
        <dbReference type="ARBA" id="ARBA00022448"/>
    </source>
</evidence>
<evidence type="ECO:0000256" key="2">
    <source>
        <dbReference type="ARBA" id="ARBA00007681"/>
    </source>
</evidence>
<dbReference type="Pfam" id="PF00231">
    <property type="entry name" value="ATP-synt"/>
    <property type="match status" value="2"/>
</dbReference>
<dbReference type="OrthoDB" id="239812at2759"/>
<reference evidence="9" key="1">
    <citation type="submission" date="2013-10" db="EMBL/GenBank/DDBJ databases">
        <title>Genomic analysis of the causative agents of coccidiosis in chickens.</title>
        <authorList>
            <person name="Reid A.J."/>
            <person name="Blake D."/>
            <person name="Billington K."/>
            <person name="Browne H."/>
            <person name="Dunn M."/>
            <person name="Hung S."/>
            <person name="Kawahara F."/>
            <person name="Miranda-Saavedra D."/>
            <person name="Mourier T."/>
            <person name="Nagra H."/>
            <person name="Otto T.D."/>
            <person name="Rawlings N."/>
            <person name="Sanchez A."/>
            <person name="Sanders M."/>
            <person name="Subramaniam C."/>
            <person name="Tay Y."/>
            <person name="Dear P."/>
            <person name="Doerig C."/>
            <person name="Gruber A."/>
            <person name="Parkinson J."/>
            <person name="Shirley M."/>
            <person name="Wan K.L."/>
            <person name="Berriman M."/>
            <person name="Tomley F."/>
            <person name="Pain A."/>
        </authorList>
    </citation>
    <scope>NUCLEOTIDE SEQUENCE</scope>
    <source>
        <strain evidence="9">Houghton</strain>
    </source>
</reference>
<dbReference type="RefSeq" id="XP_013251606.1">
    <property type="nucleotide sequence ID" value="XM_013396152.1"/>
</dbReference>
<keyword evidence="8" id="KW-0066">ATP synthesis</keyword>
<dbReference type="GO" id="GO:0045259">
    <property type="term" value="C:proton-transporting ATP synthase complex"/>
    <property type="evidence" value="ECO:0007669"/>
    <property type="project" value="UniProtKB-KW"/>
</dbReference>
<evidence type="ECO:0000256" key="7">
    <source>
        <dbReference type="ARBA" id="ARBA00023196"/>
    </source>
</evidence>
<evidence type="ECO:0000313" key="10">
    <source>
        <dbReference type="Proteomes" id="UP000018050"/>
    </source>
</evidence>